<evidence type="ECO:0000259" key="15">
    <source>
        <dbReference type="PROSITE" id="PS50862"/>
    </source>
</evidence>
<dbReference type="FunFam" id="3.30.980.10:FF:000005">
    <property type="entry name" value="Threonyl-tRNA synthetase, mitochondrial"/>
    <property type="match status" value="1"/>
</dbReference>
<evidence type="ECO:0000256" key="10">
    <source>
        <dbReference type="ARBA" id="ARBA00022917"/>
    </source>
</evidence>
<dbReference type="OrthoDB" id="9802304at2"/>
<dbReference type="GO" id="GO:0000049">
    <property type="term" value="F:tRNA binding"/>
    <property type="evidence" value="ECO:0007669"/>
    <property type="project" value="UniProtKB-KW"/>
</dbReference>
<dbReference type="Gene3D" id="3.30.980.10">
    <property type="entry name" value="Threonyl-trna Synthetase, Chain A, domain 2"/>
    <property type="match status" value="1"/>
</dbReference>
<dbReference type="CDD" id="cd00860">
    <property type="entry name" value="ThrRS_anticodon"/>
    <property type="match status" value="1"/>
</dbReference>
<evidence type="ECO:0000256" key="2">
    <source>
        <dbReference type="ARBA" id="ARBA00022490"/>
    </source>
</evidence>
<keyword evidence="4 13" id="KW-0436">Ligase</keyword>
<evidence type="ECO:0000256" key="3">
    <source>
        <dbReference type="ARBA" id="ARBA00022555"/>
    </source>
</evidence>
<dbReference type="EMBL" id="CP012159">
    <property type="protein sequence ID" value="AKT41711.1"/>
    <property type="molecule type" value="Genomic_DNA"/>
</dbReference>
<dbReference type="AlphaFoldDB" id="A0A0K1ELM1"/>
<feature type="domain" description="Aminoacyl-transfer RNA synthetases class-II family profile" evidence="15">
    <location>
        <begin position="284"/>
        <end position="586"/>
    </location>
</feature>
<evidence type="ECO:0000256" key="11">
    <source>
        <dbReference type="ARBA" id="ARBA00023146"/>
    </source>
</evidence>
<proteinExistence type="inferred from homology"/>
<dbReference type="GO" id="GO:0005737">
    <property type="term" value="C:cytoplasm"/>
    <property type="evidence" value="ECO:0007669"/>
    <property type="project" value="UniProtKB-SubCell"/>
</dbReference>
<dbReference type="GO" id="GO:0046872">
    <property type="term" value="F:metal ion binding"/>
    <property type="evidence" value="ECO:0007669"/>
    <property type="project" value="UniProtKB-KW"/>
</dbReference>
<dbReference type="PANTHER" id="PTHR11451:SF44">
    <property type="entry name" value="THREONINE--TRNA LIGASE, CHLOROPLASTIC_MITOCHONDRIAL 2"/>
    <property type="match status" value="1"/>
</dbReference>
<dbReference type="GO" id="GO:0006435">
    <property type="term" value="P:threonyl-tRNA aminoacylation"/>
    <property type="evidence" value="ECO:0007669"/>
    <property type="project" value="UniProtKB-UniRule"/>
</dbReference>
<feature type="binding site" evidence="13">
    <location>
        <position position="563"/>
    </location>
    <ligand>
        <name>Zn(2+)</name>
        <dbReference type="ChEBI" id="CHEBI:29105"/>
        <note>catalytic</note>
    </ligand>
</feature>
<evidence type="ECO:0000256" key="9">
    <source>
        <dbReference type="ARBA" id="ARBA00022884"/>
    </source>
</evidence>
<comment type="similarity">
    <text evidence="1 13">Belongs to the class-II aminoacyl-tRNA synthetase family.</text>
</comment>
<dbReference type="InterPro" id="IPR012947">
    <property type="entry name" value="tRNA_SAD"/>
</dbReference>
<gene>
    <name evidence="13" type="primary">thrS</name>
    <name evidence="16" type="ORF">CMC5_059220</name>
</gene>
<dbReference type="PROSITE" id="PS50862">
    <property type="entry name" value="AA_TRNA_LIGASE_II"/>
    <property type="match status" value="1"/>
</dbReference>
<dbReference type="PATRIC" id="fig|52.7.peg.6527"/>
<dbReference type="Pfam" id="PF00587">
    <property type="entry name" value="tRNA-synt_2b"/>
    <property type="match status" value="1"/>
</dbReference>
<comment type="catalytic activity">
    <reaction evidence="12 13">
        <text>tRNA(Thr) + L-threonine + ATP = L-threonyl-tRNA(Thr) + AMP + diphosphate + H(+)</text>
        <dbReference type="Rhea" id="RHEA:24624"/>
        <dbReference type="Rhea" id="RHEA-COMP:9670"/>
        <dbReference type="Rhea" id="RHEA-COMP:9704"/>
        <dbReference type="ChEBI" id="CHEBI:15378"/>
        <dbReference type="ChEBI" id="CHEBI:30616"/>
        <dbReference type="ChEBI" id="CHEBI:33019"/>
        <dbReference type="ChEBI" id="CHEBI:57926"/>
        <dbReference type="ChEBI" id="CHEBI:78442"/>
        <dbReference type="ChEBI" id="CHEBI:78534"/>
        <dbReference type="ChEBI" id="CHEBI:456215"/>
        <dbReference type="EC" id="6.1.1.3"/>
    </reaction>
</comment>
<dbReference type="KEGG" id="ccro:CMC5_059220"/>
<dbReference type="Gene3D" id="3.30.54.20">
    <property type="match status" value="1"/>
</dbReference>
<evidence type="ECO:0000256" key="7">
    <source>
        <dbReference type="ARBA" id="ARBA00022833"/>
    </source>
</evidence>
<dbReference type="FunFam" id="3.30.54.20:FF:000002">
    <property type="entry name" value="Threonine--tRNA ligase"/>
    <property type="match status" value="1"/>
</dbReference>
<dbReference type="PRINTS" id="PR01047">
    <property type="entry name" value="TRNASYNTHTHR"/>
</dbReference>
<accession>A0A0K1ELM1</accession>
<dbReference type="InterPro" id="IPR036621">
    <property type="entry name" value="Anticodon-bd_dom_sf"/>
</dbReference>
<evidence type="ECO:0000256" key="4">
    <source>
        <dbReference type="ARBA" id="ARBA00022598"/>
    </source>
</evidence>
<evidence type="ECO:0000256" key="1">
    <source>
        <dbReference type="ARBA" id="ARBA00008226"/>
    </source>
</evidence>
<dbReference type="Gene3D" id="3.30.930.10">
    <property type="entry name" value="Bira Bifunctional Protein, Domain 2"/>
    <property type="match status" value="1"/>
</dbReference>
<dbReference type="InterPro" id="IPR018163">
    <property type="entry name" value="Thr/Ala-tRNA-synth_IIc_edit"/>
</dbReference>
<protein>
    <recommendedName>
        <fullName evidence="13">Threonine--tRNA ligase</fullName>
        <ecNumber evidence="13">6.1.1.3</ecNumber>
    </recommendedName>
    <alternativeName>
        <fullName evidence="13">Threonyl-tRNA synthetase</fullName>
        <shortName evidence="13">ThrRS</shortName>
    </alternativeName>
</protein>
<keyword evidence="3 13" id="KW-0820">tRNA-binding</keyword>
<keyword evidence="7 13" id="KW-0862">Zinc</keyword>
<dbReference type="Proteomes" id="UP000067626">
    <property type="component" value="Chromosome"/>
</dbReference>
<keyword evidence="2 13" id="KW-0963">Cytoplasm</keyword>
<dbReference type="SMART" id="SM00863">
    <property type="entry name" value="tRNA_SAD"/>
    <property type="match status" value="1"/>
</dbReference>
<keyword evidence="6 13" id="KW-0547">Nucleotide-binding</keyword>
<dbReference type="SUPFAM" id="SSF52954">
    <property type="entry name" value="Class II aaRS ABD-related"/>
    <property type="match status" value="1"/>
</dbReference>
<evidence type="ECO:0000313" key="17">
    <source>
        <dbReference type="Proteomes" id="UP000067626"/>
    </source>
</evidence>
<evidence type="ECO:0000256" key="12">
    <source>
        <dbReference type="ARBA" id="ARBA00049515"/>
    </source>
</evidence>
<keyword evidence="10 13" id="KW-0648">Protein biosynthesis</keyword>
<evidence type="ECO:0000313" key="16">
    <source>
        <dbReference type="EMBL" id="AKT41711.1"/>
    </source>
</evidence>
<dbReference type="InterPro" id="IPR004154">
    <property type="entry name" value="Anticodon-bd"/>
</dbReference>
<comment type="subunit">
    <text evidence="13">Homodimer.</text>
</comment>
<dbReference type="InterPro" id="IPR002314">
    <property type="entry name" value="aa-tRNA-synt_IIb"/>
</dbReference>
<dbReference type="STRING" id="52.CMC5_059220"/>
<keyword evidence="9 13" id="KW-0694">RNA-binding</keyword>
<dbReference type="SUPFAM" id="SSF55681">
    <property type="entry name" value="Class II aaRS and biotin synthetases"/>
    <property type="match status" value="1"/>
</dbReference>
<evidence type="ECO:0000256" key="5">
    <source>
        <dbReference type="ARBA" id="ARBA00022723"/>
    </source>
</evidence>
<dbReference type="InterPro" id="IPR047246">
    <property type="entry name" value="ThrRS_anticodon"/>
</dbReference>
<dbReference type="InterPro" id="IPR033728">
    <property type="entry name" value="ThrRS_core"/>
</dbReference>
<name>A0A0K1ELM1_CHOCO</name>
<dbReference type="HAMAP" id="MF_00184">
    <property type="entry name" value="Thr_tRNA_synth"/>
    <property type="match status" value="1"/>
</dbReference>
<dbReference type="GO" id="GO:0004829">
    <property type="term" value="F:threonine-tRNA ligase activity"/>
    <property type="evidence" value="ECO:0007669"/>
    <property type="project" value="UniProtKB-UniRule"/>
</dbReference>
<dbReference type="SUPFAM" id="SSF55186">
    <property type="entry name" value="ThrRS/AlaRS common domain"/>
    <property type="match status" value="1"/>
</dbReference>
<dbReference type="CDD" id="cd00771">
    <property type="entry name" value="ThrRS_core"/>
    <property type="match status" value="1"/>
</dbReference>
<dbReference type="InterPro" id="IPR002320">
    <property type="entry name" value="Thr-tRNA-ligase_IIa"/>
</dbReference>
<keyword evidence="5 13" id="KW-0479">Metal-binding</keyword>
<comment type="caution">
    <text evidence="13">Lacks conserved residue(s) required for the propagation of feature annotation.</text>
</comment>
<feature type="region of interest" description="Disordered" evidence="14">
    <location>
        <begin position="1"/>
        <end position="21"/>
    </location>
</feature>
<keyword evidence="8 13" id="KW-0067">ATP-binding</keyword>
<dbReference type="Pfam" id="PF07973">
    <property type="entry name" value="tRNA_SAD"/>
    <property type="match status" value="1"/>
</dbReference>
<evidence type="ECO:0000256" key="8">
    <source>
        <dbReference type="ARBA" id="ARBA00022840"/>
    </source>
</evidence>
<dbReference type="InterPro" id="IPR045864">
    <property type="entry name" value="aa-tRNA-synth_II/BPL/LPL"/>
</dbReference>
<dbReference type="Pfam" id="PF03129">
    <property type="entry name" value="HGTP_anticodon"/>
    <property type="match status" value="1"/>
</dbReference>
<organism evidence="16 17">
    <name type="scientific">Chondromyces crocatus</name>
    <dbReference type="NCBI Taxonomy" id="52"/>
    <lineage>
        <taxon>Bacteria</taxon>
        <taxon>Pseudomonadati</taxon>
        <taxon>Myxococcota</taxon>
        <taxon>Polyangia</taxon>
        <taxon>Polyangiales</taxon>
        <taxon>Polyangiaceae</taxon>
        <taxon>Chondromyces</taxon>
    </lineage>
</organism>
<keyword evidence="11 13" id="KW-0030">Aminoacyl-tRNA synthetase</keyword>
<comment type="cofactor">
    <cofactor evidence="13">
        <name>Zn(2+)</name>
        <dbReference type="ChEBI" id="CHEBI:29105"/>
    </cofactor>
    <text evidence="13">Binds 1 zinc ion per subunit.</text>
</comment>
<evidence type="ECO:0000256" key="13">
    <source>
        <dbReference type="HAMAP-Rule" id="MF_00184"/>
    </source>
</evidence>
<dbReference type="InterPro" id="IPR006195">
    <property type="entry name" value="aa-tRNA-synth_II"/>
</dbReference>
<dbReference type="PANTHER" id="PTHR11451">
    <property type="entry name" value="THREONINE-TRNA LIGASE"/>
    <property type="match status" value="1"/>
</dbReference>
<keyword evidence="17" id="KW-1185">Reference proteome</keyword>
<evidence type="ECO:0000256" key="14">
    <source>
        <dbReference type="SAM" id="MobiDB-lite"/>
    </source>
</evidence>
<feature type="binding site" evidence="13">
    <location>
        <position position="386"/>
    </location>
    <ligand>
        <name>Zn(2+)</name>
        <dbReference type="ChEBI" id="CHEBI:29105"/>
        <note>catalytic</note>
    </ligand>
</feature>
<comment type="subcellular location">
    <subcellularLocation>
        <location evidence="13">Cytoplasm</location>
    </subcellularLocation>
</comment>
<sequence length="697" mass="78413">MASDENAPAGSSQSLVEGSAAGAHARTTAREILADAIAKDRTIIGVRVGGRVVDLHTPFRHDGATPVEPIRTTDADGLRIIRHSTAHVMADAVQRLFPGTKVTIGPAIDAGFYYDFDKPNGPFTDEDLEKIESKMREIVAAGKPFRRELVDRETAHQLFARMGETYKRELIDAIPAGEEVSLYHHGDGTSDWVDLCEGPHVPDTSHLAAIKLVSVAGAYWRGDERNPMLQRIYGTAFPSQKALDEHLKLIAEAKERDHRKLGKELELFMFHEYAPAMPFLLPRGAVVYNALVTYMRDLYLDYRYDEVITPQIFDKKLFETSGHLPNYRENMYLPVTAEHLDQARMALRLGVGGDDASYREADAERDKAVIQHLAELERLSQKPMNCPSHCLIFGQRRRSYRELPWRMADFGRLHRYERGGVVHGLARVRSFCQDDAHIFCAPEQMQVEIASFLRLLQEVYAAFRFNKVDIRLATRPQKRIGTDAQWDAAESALALALQDAKLPYEVAPEEGAFYGPKLEFHVEDALRRSWQLGTIQVDYALPDRFDLEYTGQDGASHRPVMLHRAILGSLERFFSVFLEHVAGAFPVWLAPEQAVIVTVSEKQAAYAEEVVNLLRSRRLRVRADVGADKLGAKIRNARLLRVPYVVVIGDKEAAERKVAPRSRDLNKDLGAMTLEDFASRLQEEAVPPRLKAGSTWA</sequence>
<dbReference type="FunFam" id="3.40.50.800:FF:000001">
    <property type="entry name" value="Threonine--tRNA ligase"/>
    <property type="match status" value="1"/>
</dbReference>
<dbReference type="GO" id="GO:0005524">
    <property type="term" value="F:ATP binding"/>
    <property type="evidence" value="ECO:0007669"/>
    <property type="project" value="UniProtKB-UniRule"/>
</dbReference>
<feature type="binding site" evidence="13">
    <location>
        <position position="437"/>
    </location>
    <ligand>
        <name>Zn(2+)</name>
        <dbReference type="ChEBI" id="CHEBI:29105"/>
        <note>catalytic</note>
    </ligand>
</feature>
<reference evidence="16 17" key="1">
    <citation type="submission" date="2015-07" db="EMBL/GenBank/DDBJ databases">
        <title>Genome analysis of myxobacterium Chondromyces crocatus Cm c5 reveals a high potential for natural compound synthesis and the genetic basis for the loss of fruiting body formation.</title>
        <authorList>
            <person name="Zaburannyi N."/>
            <person name="Bunk B."/>
            <person name="Maier J."/>
            <person name="Overmann J."/>
            <person name="Mueller R."/>
        </authorList>
    </citation>
    <scope>NUCLEOTIDE SEQUENCE [LARGE SCALE GENOMIC DNA]</scope>
    <source>
        <strain evidence="16 17">Cm c5</strain>
    </source>
</reference>
<dbReference type="Gene3D" id="3.40.50.800">
    <property type="entry name" value="Anticodon-binding domain"/>
    <property type="match status" value="1"/>
</dbReference>
<dbReference type="EC" id="6.1.1.3" evidence="13"/>
<dbReference type="NCBIfam" id="TIGR00418">
    <property type="entry name" value="thrS"/>
    <property type="match status" value="1"/>
</dbReference>
<evidence type="ECO:0000256" key="6">
    <source>
        <dbReference type="ARBA" id="ARBA00022741"/>
    </source>
</evidence>